<accession>A0A0F9HV80</accession>
<protein>
    <submittedName>
        <fullName evidence="1">Uncharacterized protein</fullName>
    </submittedName>
</protein>
<dbReference type="AlphaFoldDB" id="A0A0F9HV80"/>
<proteinExistence type="predicted"/>
<dbReference type="EMBL" id="LAZR01021360">
    <property type="protein sequence ID" value="KKL85605.1"/>
    <property type="molecule type" value="Genomic_DNA"/>
</dbReference>
<evidence type="ECO:0000313" key="1">
    <source>
        <dbReference type="EMBL" id="KKL85605.1"/>
    </source>
</evidence>
<sequence>MSGKYKIDLDRYKKIIDEDFKTFPVNKRFFQLEEAWIAQISHRIMPKDNYFVHNDRKELRKELLKYLISKKYEYQRAQRKLITP</sequence>
<name>A0A0F9HV80_9ZZZZ</name>
<reference evidence="1" key="1">
    <citation type="journal article" date="2015" name="Nature">
        <title>Complex archaea that bridge the gap between prokaryotes and eukaryotes.</title>
        <authorList>
            <person name="Spang A."/>
            <person name="Saw J.H."/>
            <person name="Jorgensen S.L."/>
            <person name="Zaremba-Niedzwiedzka K."/>
            <person name="Martijn J."/>
            <person name="Lind A.E."/>
            <person name="van Eijk R."/>
            <person name="Schleper C."/>
            <person name="Guy L."/>
            <person name="Ettema T.J."/>
        </authorList>
    </citation>
    <scope>NUCLEOTIDE SEQUENCE</scope>
</reference>
<gene>
    <name evidence="1" type="ORF">LCGC14_1953070</name>
</gene>
<organism evidence="1">
    <name type="scientific">marine sediment metagenome</name>
    <dbReference type="NCBI Taxonomy" id="412755"/>
    <lineage>
        <taxon>unclassified sequences</taxon>
        <taxon>metagenomes</taxon>
        <taxon>ecological metagenomes</taxon>
    </lineage>
</organism>
<comment type="caution">
    <text evidence="1">The sequence shown here is derived from an EMBL/GenBank/DDBJ whole genome shotgun (WGS) entry which is preliminary data.</text>
</comment>